<accession>A0A5N7ALY4</accession>
<dbReference type="Gene3D" id="3.40.50.10540">
    <property type="entry name" value="Crotonobetainyl-coa:carnitine coa-transferase, domain 1"/>
    <property type="match status" value="1"/>
</dbReference>
<dbReference type="InterPro" id="IPR052985">
    <property type="entry name" value="CoA-trans_III_biosynth/detox"/>
</dbReference>
<keyword evidence="2" id="KW-0808">Transferase</keyword>
<evidence type="ECO:0000313" key="2">
    <source>
        <dbReference type="EMBL" id="KAE8370861.1"/>
    </source>
</evidence>
<dbReference type="InterPro" id="IPR003673">
    <property type="entry name" value="CoA-Trfase_fam_III"/>
</dbReference>
<evidence type="ECO:0000256" key="1">
    <source>
        <dbReference type="ARBA" id="ARBA00008383"/>
    </source>
</evidence>
<dbReference type="AlphaFoldDB" id="A0A5N7ALY4"/>
<dbReference type="EMBL" id="ML737563">
    <property type="protein sequence ID" value="KAE8370861.1"/>
    <property type="molecule type" value="Genomic_DNA"/>
</dbReference>
<dbReference type="RefSeq" id="XP_031933942.1">
    <property type="nucleotide sequence ID" value="XM_032073810.1"/>
</dbReference>
<dbReference type="SUPFAM" id="SSF89796">
    <property type="entry name" value="CoA-transferase family III (CaiB/BaiF)"/>
    <property type="match status" value="2"/>
</dbReference>
<dbReference type="Pfam" id="PF02515">
    <property type="entry name" value="CoA_transf_3"/>
    <property type="match status" value="1"/>
</dbReference>
<sequence>MTYSVPIEAAQLLRKGILQNPLLTSNIPSDASSIADYVTFTGNANPNIPINWRFAESISALKGLESLWINALLKAKYNQGPVKVEIDTDHATLFVMSTLLIDVVDENGKAANQHMSPIQRIVSIFPSPGSNFGQETPHRSAITNIYKTKDGRCYHVHGNHYLTLTKCMNATPSSTALGLDPDREASSTADAMSAIQERVQQHTAADLDELMNEKYRQAGTICYSRDEYKASEHGKANAHVGLYELNHVPNDAQKPGWWKAVSDTGVARPLAGLKVVDLCRVIAGPSISKGLAELGASVMRVTGPGVVDAYALHADLNWGKWNCSVDLKTDEGKETLRKLILEADVVLDGYRPGVMEKLGFGRDAVLELVKDRPFGLVYARENCYGWHGPWQHRSGWQQISDANCGVSLEYGRATGHDEAVTPVFPNSDYCTGVMGVCGVINALIERGNKGGSFFMDTALNYYSQWLVNSVGVYPPSVWEDVWQRHNRLAFRHNDNMPATIPRMMKSLMLNSGAQLFQPRFFEIRYSGAVDRYFKVVRPVLSFGDKQVDLRFNVGTRSNGHDAARWPEDLRTEIVTSA</sequence>
<name>A0A5N7ALY4_9EURO</name>
<proteinExistence type="inferred from homology"/>
<dbReference type="InterPro" id="IPR023606">
    <property type="entry name" value="CoA-Trfase_III_dom_1_sf"/>
</dbReference>
<keyword evidence="3" id="KW-1185">Reference proteome</keyword>
<comment type="similarity">
    <text evidence="1">Belongs to the CoA-transferase III family.</text>
</comment>
<reference evidence="2 3" key="1">
    <citation type="submission" date="2019-04" db="EMBL/GenBank/DDBJ databases">
        <title>Friends and foes A comparative genomics studyof 23 Aspergillus species from section Flavi.</title>
        <authorList>
            <consortium name="DOE Joint Genome Institute"/>
            <person name="Kjaerbolling I."/>
            <person name="Vesth T."/>
            <person name="Frisvad J.C."/>
            <person name="Nybo J.L."/>
            <person name="Theobald S."/>
            <person name="Kildgaard S."/>
            <person name="Isbrandt T."/>
            <person name="Kuo A."/>
            <person name="Sato A."/>
            <person name="Lyhne E.K."/>
            <person name="Kogle M.E."/>
            <person name="Wiebenga A."/>
            <person name="Kun R.S."/>
            <person name="Lubbers R.J."/>
            <person name="Makela M.R."/>
            <person name="Barry K."/>
            <person name="Chovatia M."/>
            <person name="Clum A."/>
            <person name="Daum C."/>
            <person name="Haridas S."/>
            <person name="He G."/>
            <person name="LaButti K."/>
            <person name="Lipzen A."/>
            <person name="Mondo S."/>
            <person name="Riley R."/>
            <person name="Salamov A."/>
            <person name="Simmons B.A."/>
            <person name="Magnuson J.K."/>
            <person name="Henrissat B."/>
            <person name="Mortensen U.H."/>
            <person name="Larsen T.O."/>
            <person name="Devries R.P."/>
            <person name="Grigoriev I.V."/>
            <person name="Machida M."/>
            <person name="Baker S.E."/>
            <person name="Andersen M.R."/>
        </authorList>
    </citation>
    <scope>NUCLEOTIDE SEQUENCE [LARGE SCALE GENOMIC DNA]</scope>
    <source>
        <strain evidence="2 3">CBS 763.97</strain>
    </source>
</reference>
<organism evidence="2 3">
    <name type="scientific">Aspergillus caelatus</name>
    <dbReference type="NCBI Taxonomy" id="61420"/>
    <lineage>
        <taxon>Eukaryota</taxon>
        <taxon>Fungi</taxon>
        <taxon>Dikarya</taxon>
        <taxon>Ascomycota</taxon>
        <taxon>Pezizomycotina</taxon>
        <taxon>Eurotiomycetes</taxon>
        <taxon>Eurotiomycetidae</taxon>
        <taxon>Eurotiales</taxon>
        <taxon>Aspergillaceae</taxon>
        <taxon>Aspergillus</taxon>
        <taxon>Aspergillus subgen. Circumdati</taxon>
    </lineage>
</organism>
<evidence type="ECO:0000313" key="3">
    <source>
        <dbReference type="Proteomes" id="UP000326268"/>
    </source>
</evidence>
<protein>
    <submittedName>
        <fullName evidence="2">CoA-transferase family III domain-containing protein</fullName>
    </submittedName>
</protein>
<dbReference type="GO" id="GO:0016740">
    <property type="term" value="F:transferase activity"/>
    <property type="evidence" value="ECO:0007669"/>
    <property type="project" value="UniProtKB-KW"/>
</dbReference>
<gene>
    <name evidence="2" type="ORF">BDV27DRAFT_165014</name>
</gene>
<dbReference type="GeneID" id="43658256"/>
<dbReference type="Proteomes" id="UP000326268">
    <property type="component" value="Unassembled WGS sequence"/>
</dbReference>
<dbReference type="OrthoDB" id="2308815at2759"/>
<dbReference type="PANTHER" id="PTHR48229">
    <property type="entry name" value="CAIB/BAIF FAMILY ENZYME (AFU_ORTHOLOGUE AFUA_1G05360)-RELATED"/>
    <property type="match status" value="1"/>
</dbReference>
<dbReference type="PANTHER" id="PTHR48229:SF2">
    <property type="entry name" value="CAIB_BAIF FAMILY PROTEIN"/>
    <property type="match status" value="1"/>
</dbReference>